<accession>A0A7R9GH62</accession>
<evidence type="ECO:0000313" key="3">
    <source>
        <dbReference type="Proteomes" id="UP000678499"/>
    </source>
</evidence>
<sequence length="91" mass="9432">MGSGGGEAPAGADAAVHEDAIASVIGDFGRWQLRVALLSSLCAVFTAWSTLSIAFLAPKVDHWCAKPDQGPHAGLSDAEWKQLAIPTAESE</sequence>
<organism evidence="2">
    <name type="scientific">Notodromas monacha</name>
    <dbReference type="NCBI Taxonomy" id="399045"/>
    <lineage>
        <taxon>Eukaryota</taxon>
        <taxon>Metazoa</taxon>
        <taxon>Ecdysozoa</taxon>
        <taxon>Arthropoda</taxon>
        <taxon>Crustacea</taxon>
        <taxon>Oligostraca</taxon>
        <taxon>Ostracoda</taxon>
        <taxon>Podocopa</taxon>
        <taxon>Podocopida</taxon>
        <taxon>Cypridocopina</taxon>
        <taxon>Cypridoidea</taxon>
        <taxon>Cyprididae</taxon>
        <taxon>Notodromas</taxon>
    </lineage>
</organism>
<dbReference type="EMBL" id="OA885729">
    <property type="protein sequence ID" value="CAD7282294.1"/>
    <property type="molecule type" value="Genomic_DNA"/>
</dbReference>
<keyword evidence="1" id="KW-0472">Membrane</keyword>
<keyword evidence="1" id="KW-0812">Transmembrane</keyword>
<reference evidence="2" key="1">
    <citation type="submission" date="2020-11" db="EMBL/GenBank/DDBJ databases">
        <authorList>
            <person name="Tran Van P."/>
        </authorList>
    </citation>
    <scope>NUCLEOTIDE SEQUENCE</scope>
</reference>
<evidence type="ECO:0000313" key="2">
    <source>
        <dbReference type="EMBL" id="CAD7282294.1"/>
    </source>
</evidence>
<dbReference type="EMBL" id="CAJPEX010003692">
    <property type="protein sequence ID" value="CAG0922446.1"/>
    <property type="molecule type" value="Genomic_DNA"/>
</dbReference>
<feature type="non-terminal residue" evidence="2">
    <location>
        <position position="91"/>
    </location>
</feature>
<keyword evidence="3" id="KW-1185">Reference proteome</keyword>
<dbReference type="OrthoDB" id="3936150at2759"/>
<dbReference type="AlphaFoldDB" id="A0A7R9GH62"/>
<keyword evidence="1" id="KW-1133">Transmembrane helix</keyword>
<protein>
    <submittedName>
        <fullName evidence="2">Uncharacterized protein</fullName>
    </submittedName>
</protein>
<proteinExistence type="predicted"/>
<name>A0A7R9GH62_9CRUS</name>
<gene>
    <name evidence="2" type="ORF">NMOB1V02_LOCUS9923</name>
</gene>
<dbReference type="Proteomes" id="UP000678499">
    <property type="component" value="Unassembled WGS sequence"/>
</dbReference>
<feature type="transmembrane region" description="Helical" evidence="1">
    <location>
        <begin position="35"/>
        <end position="57"/>
    </location>
</feature>
<evidence type="ECO:0000256" key="1">
    <source>
        <dbReference type="SAM" id="Phobius"/>
    </source>
</evidence>